<gene>
    <name evidence="2" type="ORF">ESP70_013530</name>
</gene>
<dbReference type="InterPro" id="IPR032708">
    <property type="entry name" value="McjB_C"/>
</dbReference>
<dbReference type="InterPro" id="IPR053521">
    <property type="entry name" value="McjB-like"/>
</dbReference>
<protein>
    <submittedName>
        <fullName evidence="2">Lasso peptide biosynthesis B2 protein</fullName>
    </submittedName>
</protein>
<accession>A0A5M4FA15</accession>
<dbReference type="AlphaFoldDB" id="A0A5M4FA15"/>
<dbReference type="EMBL" id="SDPQ02000003">
    <property type="protein sequence ID" value="KAA1395191.1"/>
    <property type="molecule type" value="Genomic_DNA"/>
</dbReference>
<dbReference type="OrthoDB" id="583768at2"/>
<dbReference type="NCBIfam" id="NF033537">
    <property type="entry name" value="lasso_biosyn_B2"/>
    <property type="match status" value="1"/>
</dbReference>
<sequence>MPDRARRMRSRPAFWFALAESIAVMPWVVLSLRTRGFAGTMRSAAGSSTGAQAAPRLGAPVPVPVLVVTAAVTAVAGRRRTGWTCLPRAVTIVRLARRRGHEVELCLGVASPAAGVLPAHAWVEYGGRPLNDTADVRDRYHVIPVPVPTERNLSAR</sequence>
<evidence type="ECO:0000259" key="1">
    <source>
        <dbReference type="Pfam" id="PF13471"/>
    </source>
</evidence>
<reference evidence="2" key="1">
    <citation type="submission" date="2019-09" db="EMBL/GenBank/DDBJ databases">
        <authorList>
            <person name="Li J."/>
        </authorList>
    </citation>
    <scope>NUCLEOTIDE SEQUENCE [LARGE SCALE GENOMIC DNA]</scope>
    <source>
        <strain evidence="2">JCM 14732</strain>
    </source>
</reference>
<keyword evidence="3" id="KW-1185">Reference proteome</keyword>
<organism evidence="2 3">
    <name type="scientific">Aeromicrobium ginsengisoli</name>
    <dbReference type="NCBI Taxonomy" id="363867"/>
    <lineage>
        <taxon>Bacteria</taxon>
        <taxon>Bacillati</taxon>
        <taxon>Actinomycetota</taxon>
        <taxon>Actinomycetes</taxon>
        <taxon>Propionibacteriales</taxon>
        <taxon>Nocardioidaceae</taxon>
        <taxon>Aeromicrobium</taxon>
    </lineage>
</organism>
<dbReference type="Proteomes" id="UP000380867">
    <property type="component" value="Unassembled WGS sequence"/>
</dbReference>
<proteinExistence type="predicted"/>
<dbReference type="Pfam" id="PF13471">
    <property type="entry name" value="Transglut_core3"/>
    <property type="match status" value="1"/>
</dbReference>
<evidence type="ECO:0000313" key="3">
    <source>
        <dbReference type="Proteomes" id="UP000380867"/>
    </source>
</evidence>
<name>A0A5M4FA15_9ACTN</name>
<comment type="caution">
    <text evidence="2">The sequence shown here is derived from an EMBL/GenBank/DDBJ whole genome shotgun (WGS) entry which is preliminary data.</text>
</comment>
<evidence type="ECO:0000313" key="2">
    <source>
        <dbReference type="EMBL" id="KAA1395191.1"/>
    </source>
</evidence>
<feature type="domain" description="Microcin J25-processing protein McjB C-terminal" evidence="1">
    <location>
        <begin position="30"/>
        <end position="143"/>
    </location>
</feature>